<evidence type="ECO:0000313" key="4">
    <source>
        <dbReference type="Proteomes" id="UP000661649"/>
    </source>
</evidence>
<keyword evidence="1" id="KW-0051">Antiviral defense</keyword>
<dbReference type="InterPro" id="IPR052216">
    <property type="entry name" value="CRISPR_Csm3_endoribonuclease"/>
</dbReference>
<dbReference type="Pfam" id="PF03787">
    <property type="entry name" value="RAMPs"/>
    <property type="match status" value="1"/>
</dbReference>
<dbReference type="PANTHER" id="PTHR35579">
    <property type="entry name" value="CRISPR SYSTEM CMS ENDORIBONUCLEASE CSM3"/>
    <property type="match status" value="1"/>
</dbReference>
<dbReference type="PANTHER" id="PTHR35579:SF3">
    <property type="entry name" value="CRISPR SYSTEM CMS ENDORIBONUCLEASE CSM3"/>
    <property type="match status" value="1"/>
</dbReference>
<dbReference type="RefSeq" id="WP_187558262.1">
    <property type="nucleotide sequence ID" value="NZ_JACRTP010000001.1"/>
</dbReference>
<proteinExistence type="predicted"/>
<dbReference type="EMBL" id="JACRTP010000001">
    <property type="protein sequence ID" value="MBC8627780.1"/>
    <property type="molecule type" value="Genomic_DNA"/>
</dbReference>
<gene>
    <name evidence="3" type="ORF">H8712_03975</name>
</gene>
<dbReference type="CDD" id="cd09726">
    <property type="entry name" value="RAMP_I_III"/>
    <property type="match status" value="1"/>
</dbReference>
<organism evidence="3 4">
    <name type="scientific">Blautia stercoris</name>
    <dbReference type="NCBI Taxonomy" id="871664"/>
    <lineage>
        <taxon>Bacteria</taxon>
        <taxon>Bacillati</taxon>
        <taxon>Bacillota</taxon>
        <taxon>Clostridia</taxon>
        <taxon>Lachnospirales</taxon>
        <taxon>Lachnospiraceae</taxon>
        <taxon>Blautia</taxon>
    </lineage>
</organism>
<dbReference type="InterPro" id="IPR005537">
    <property type="entry name" value="RAMP_III_fam"/>
</dbReference>
<dbReference type="Proteomes" id="UP000661649">
    <property type="component" value="Unassembled WGS sequence"/>
</dbReference>
<keyword evidence="4" id="KW-1185">Reference proteome</keyword>
<evidence type="ECO:0000256" key="1">
    <source>
        <dbReference type="ARBA" id="ARBA00023118"/>
    </source>
</evidence>
<reference evidence="3 4" key="1">
    <citation type="submission" date="2020-08" db="EMBL/GenBank/DDBJ databases">
        <title>Genome public.</title>
        <authorList>
            <person name="Liu C."/>
            <person name="Sun Q."/>
        </authorList>
    </citation>
    <scope>NUCLEOTIDE SEQUENCE [LARGE SCALE GENOMIC DNA]</scope>
    <source>
        <strain evidence="3 4">3_YM_SP_D4_24.mj</strain>
    </source>
</reference>
<feature type="domain" description="CRISPR type III-associated protein" evidence="2">
    <location>
        <begin position="23"/>
        <end position="192"/>
    </location>
</feature>
<sequence length="714" mass="81553">MKIKIELLSDLCTCSGETYNSMVDMDVVYDENGIPYIPAKRLKGCVRESALEMQELGIITAEEYEKIFGREGNVRSAFSLSNAYILGFDEAVEDLKNCTYKDLLSPQNVLNQYTYIRTQTAVNLKTGVAEDSSLRTIRVVKKGLKFEAECNWNEENQEVVKHPKEISEILKQAVSLVKHIGVSRTRGLGLVEMELDEEEQKQAEHVLIKKEKLAEHNKIHYQIDLKSPLICKSPKGNQAQTQDYITGSKVLGLIAGAMGKEEYQNLLAMDDEIIVSNAYITEKKERGVPARLSWQKEKDQPYETNGRMKLTEMLEASKKDMKDKQITPSKIAYIANIDKKKTVLSVETEISYHHQRPRDKSIGRATGKEDGSSFYQLASICSGQSFSGYIYANREQAEKIIDAVFGLGKVRMGYGRSSEFGVVDFVLDSVTAIKPSKQRKVKEAIVTLLSDVILYNENGMLTTDIKVLKKYLEEIAGVDNFKIEKPYLQFDTIGGFNVTWGARKPIFNVLGKGSTFLISSEKEFDINLFSNQFVGERVSEGYGEIKVDAKPKKPSVSVEVYKKKPKIQMTKNLQNEKTGIINILLESEFERRLQKEVRKKLEGRQNQYRRKEDILNAAVSKLRMIFKNELSYEAMKEQVDGIENDAKNTLCKDLIKLIVPDEIARTIQTEMKKDYNLKYPIEWEKERLYRVVYSAYLTELKYFTKILQKKGENE</sequence>
<comment type="caution">
    <text evidence="3">The sequence shown here is derived from an EMBL/GenBank/DDBJ whole genome shotgun (WGS) entry which is preliminary data.</text>
</comment>
<evidence type="ECO:0000259" key="2">
    <source>
        <dbReference type="Pfam" id="PF03787"/>
    </source>
</evidence>
<accession>A0ABR7PAD5</accession>
<evidence type="ECO:0000313" key="3">
    <source>
        <dbReference type="EMBL" id="MBC8627780.1"/>
    </source>
</evidence>
<name>A0ABR7PAD5_9FIRM</name>
<protein>
    <recommendedName>
        <fullName evidence="2">CRISPR type III-associated protein domain-containing protein</fullName>
    </recommendedName>
</protein>